<feature type="domain" description="HMG box" evidence="5">
    <location>
        <begin position="182"/>
        <end position="248"/>
    </location>
</feature>
<dbReference type="eggNOG" id="KOG0381">
    <property type="taxonomic scope" value="Eukaryota"/>
</dbReference>
<dbReference type="PROSITE" id="PS50118">
    <property type="entry name" value="HMG_BOX_2"/>
    <property type="match status" value="1"/>
</dbReference>
<feature type="region of interest" description="Disordered" evidence="4">
    <location>
        <begin position="259"/>
        <end position="291"/>
    </location>
</feature>
<sequence length="452" mass="52072">MRSKRSDSSAGGSSSSTSRIPDIEVESEDNVTNMNEDEMNRTPEENKNPSKIKSPPKVEVTEKVIRVEKSCSFTPPPALSPAYSIQEQKEQTPVESEGVNVKMEVDSDEHEEEQEIQISSSPKKQVKKNEEEVKPKMKYKVCKVQLNLFMQLKLKLQLVFYYFQKKSEKDKDGVPFLDPNAPKRNRSAYVHFIIHRRSSYSKATMSQRDINISLAADWQKLTAEERIPFHKKAEEEKEKYLELMEEYKKTDSHREFVEKRSKFLTNQKHSPLKKKQRKRKHGDQESEDEEVVQMAFPKPQVFCPLLNKPQQTSASSSNATSSSSSSLQYSGPIFTPEFMSYNKTRDSYRRQLAVERSNVEHELEALLQYDMDVRIQKQEERIKSVDEKVEETMEKMRAMFSSVPAAKDHLDSIDSLSDWLATLTRAGQSSPSKKAVKETINKNGKAIIALRK</sequence>
<dbReference type="GO" id="GO:0003677">
    <property type="term" value="F:DNA binding"/>
    <property type="evidence" value="ECO:0007669"/>
    <property type="project" value="UniProtKB-UniRule"/>
</dbReference>
<dbReference type="STRING" id="31234.E3N1J8"/>
<evidence type="ECO:0000256" key="4">
    <source>
        <dbReference type="SAM" id="MobiDB-lite"/>
    </source>
</evidence>
<feature type="compositionally biased region" description="Basic residues" evidence="4">
    <location>
        <begin position="270"/>
        <end position="281"/>
    </location>
</feature>
<evidence type="ECO:0000259" key="5">
    <source>
        <dbReference type="PROSITE" id="PS50118"/>
    </source>
</evidence>
<dbReference type="InterPro" id="IPR009071">
    <property type="entry name" value="HMG_box_dom"/>
</dbReference>
<dbReference type="GO" id="GO:0010468">
    <property type="term" value="P:regulation of gene expression"/>
    <property type="evidence" value="ECO:0007669"/>
    <property type="project" value="TreeGrafter"/>
</dbReference>
<reference evidence="6" key="1">
    <citation type="submission" date="2007-07" db="EMBL/GenBank/DDBJ databases">
        <title>PCAP assembly of the Caenorhabditis remanei genome.</title>
        <authorList>
            <consortium name="The Caenorhabditis remanei Sequencing Consortium"/>
            <person name="Wilson R.K."/>
        </authorList>
    </citation>
    <scope>NUCLEOTIDE SEQUENCE [LARGE SCALE GENOMIC DNA]</scope>
    <source>
        <strain evidence="6">PB4641</strain>
    </source>
</reference>
<evidence type="ECO:0000256" key="2">
    <source>
        <dbReference type="ARBA" id="ARBA00023242"/>
    </source>
</evidence>
<dbReference type="Pfam" id="PF00505">
    <property type="entry name" value="HMG_box"/>
    <property type="match status" value="1"/>
</dbReference>
<dbReference type="InterPro" id="IPR036910">
    <property type="entry name" value="HMG_box_dom_sf"/>
</dbReference>
<dbReference type="SMART" id="SM00398">
    <property type="entry name" value="HMG"/>
    <property type="match status" value="1"/>
</dbReference>
<keyword evidence="2 3" id="KW-0539">Nucleus</keyword>
<dbReference type="FunCoup" id="E3N1J8">
    <property type="interactions" value="2156"/>
</dbReference>
<keyword evidence="1 3" id="KW-0238">DNA-binding</keyword>
<name>E3N1J8_CAERE</name>
<dbReference type="AlphaFoldDB" id="E3N1J8"/>
<dbReference type="OrthoDB" id="3213154at2759"/>
<feature type="compositionally biased region" description="Acidic residues" evidence="4">
    <location>
        <begin position="106"/>
        <end position="115"/>
    </location>
</feature>
<evidence type="ECO:0000313" key="6">
    <source>
        <dbReference type="EMBL" id="EFO83754.1"/>
    </source>
</evidence>
<feature type="region of interest" description="Disordered" evidence="4">
    <location>
        <begin position="308"/>
        <end position="328"/>
    </location>
</feature>
<dbReference type="Proteomes" id="UP000008281">
    <property type="component" value="Unassembled WGS sequence"/>
</dbReference>
<dbReference type="PANTHER" id="PTHR46040">
    <property type="entry name" value="HIGH MOBILITY GROUP PROTEIN 2"/>
    <property type="match status" value="1"/>
</dbReference>
<feature type="compositionally biased region" description="Low complexity" evidence="4">
    <location>
        <begin position="8"/>
        <end position="19"/>
    </location>
</feature>
<dbReference type="SUPFAM" id="SSF47095">
    <property type="entry name" value="HMG-box"/>
    <property type="match status" value="1"/>
</dbReference>
<gene>
    <name evidence="6" type="ORF">CRE_14187</name>
</gene>
<feature type="compositionally biased region" description="Low complexity" evidence="4">
    <location>
        <begin position="312"/>
        <end position="326"/>
    </location>
</feature>
<evidence type="ECO:0000313" key="7">
    <source>
        <dbReference type="Proteomes" id="UP000008281"/>
    </source>
</evidence>
<dbReference type="InterPro" id="IPR051965">
    <property type="entry name" value="ChromReg_NeuronalGeneExpr"/>
</dbReference>
<evidence type="ECO:0000256" key="3">
    <source>
        <dbReference type="PROSITE-ProRule" id="PRU00267"/>
    </source>
</evidence>
<feature type="compositionally biased region" description="Basic and acidic residues" evidence="4">
    <location>
        <begin position="38"/>
        <end position="48"/>
    </location>
</feature>
<dbReference type="PANTHER" id="PTHR46040:SF3">
    <property type="entry name" value="HIGH MOBILITY GROUP PROTEIN 2"/>
    <property type="match status" value="1"/>
</dbReference>
<dbReference type="EMBL" id="DS268509">
    <property type="protein sequence ID" value="EFO83754.1"/>
    <property type="molecule type" value="Genomic_DNA"/>
</dbReference>
<evidence type="ECO:0000256" key="1">
    <source>
        <dbReference type="ARBA" id="ARBA00023125"/>
    </source>
</evidence>
<proteinExistence type="predicted"/>
<feature type="region of interest" description="Disordered" evidence="4">
    <location>
        <begin position="72"/>
        <end position="129"/>
    </location>
</feature>
<dbReference type="Gene3D" id="1.10.30.10">
    <property type="entry name" value="High mobility group box domain"/>
    <property type="match status" value="1"/>
</dbReference>
<accession>E3N1J8</accession>
<organism evidence="7">
    <name type="scientific">Caenorhabditis remanei</name>
    <name type="common">Caenorhabditis vulgaris</name>
    <dbReference type="NCBI Taxonomy" id="31234"/>
    <lineage>
        <taxon>Eukaryota</taxon>
        <taxon>Metazoa</taxon>
        <taxon>Ecdysozoa</taxon>
        <taxon>Nematoda</taxon>
        <taxon>Chromadorea</taxon>
        <taxon>Rhabditida</taxon>
        <taxon>Rhabditina</taxon>
        <taxon>Rhabditomorpha</taxon>
        <taxon>Rhabditoidea</taxon>
        <taxon>Rhabditidae</taxon>
        <taxon>Peloderinae</taxon>
        <taxon>Caenorhabditis</taxon>
    </lineage>
</organism>
<feature type="DNA-binding region" description="HMG box" evidence="3">
    <location>
        <begin position="182"/>
        <end position="248"/>
    </location>
</feature>
<dbReference type="HOGENOM" id="CLU_605872_0_0_1"/>
<dbReference type="GO" id="GO:0005634">
    <property type="term" value="C:nucleus"/>
    <property type="evidence" value="ECO:0007669"/>
    <property type="project" value="UniProtKB-UniRule"/>
</dbReference>
<dbReference type="OMA" id="IIHRRAS"/>
<protein>
    <recommendedName>
        <fullName evidence="5">HMG box domain-containing protein</fullName>
    </recommendedName>
</protein>
<feature type="region of interest" description="Disordered" evidence="4">
    <location>
        <begin position="1"/>
        <end position="59"/>
    </location>
</feature>
<dbReference type="InParanoid" id="E3N1J8"/>
<keyword evidence="7" id="KW-1185">Reference proteome</keyword>